<organism evidence="2 3">
    <name type="scientific">Paraburkholderia graminis</name>
    <dbReference type="NCBI Taxonomy" id="60548"/>
    <lineage>
        <taxon>Bacteria</taxon>
        <taxon>Pseudomonadati</taxon>
        <taxon>Pseudomonadota</taxon>
        <taxon>Betaproteobacteria</taxon>
        <taxon>Burkholderiales</taxon>
        <taxon>Burkholderiaceae</taxon>
        <taxon>Paraburkholderia</taxon>
    </lineage>
</organism>
<dbReference type="AlphaFoldDB" id="A0ABD5CGP7"/>
<reference evidence="2 3" key="1">
    <citation type="submission" date="2023-08" db="EMBL/GenBank/DDBJ databases">
        <title>Genome sequencing of plant associated microbes to promote plant fitness in Sorghum bicolor and Oryza sativa.</title>
        <authorList>
            <person name="Coleman-Derr D."/>
        </authorList>
    </citation>
    <scope>NUCLEOTIDE SEQUENCE [LARGE SCALE GENOMIC DNA]</scope>
    <source>
        <strain evidence="2 3">SLBN-33</strain>
    </source>
</reference>
<keyword evidence="1" id="KW-0472">Membrane</keyword>
<keyword evidence="1" id="KW-0812">Transmembrane</keyword>
<evidence type="ECO:0000313" key="3">
    <source>
        <dbReference type="Proteomes" id="UP001245184"/>
    </source>
</evidence>
<comment type="caution">
    <text evidence="2">The sequence shown here is derived from an EMBL/GenBank/DDBJ whole genome shotgun (WGS) entry which is preliminary data.</text>
</comment>
<accession>A0ABD5CGP7</accession>
<evidence type="ECO:0000256" key="1">
    <source>
        <dbReference type="SAM" id="Phobius"/>
    </source>
</evidence>
<keyword evidence="1" id="KW-1133">Transmembrane helix</keyword>
<dbReference type="Proteomes" id="UP001245184">
    <property type="component" value="Unassembled WGS sequence"/>
</dbReference>
<dbReference type="EMBL" id="JAVIZN010000002">
    <property type="protein sequence ID" value="MDR6204399.1"/>
    <property type="molecule type" value="Genomic_DNA"/>
</dbReference>
<feature type="transmembrane region" description="Helical" evidence="1">
    <location>
        <begin position="129"/>
        <end position="149"/>
    </location>
</feature>
<protein>
    <recommendedName>
        <fullName evidence="4">Zinc ribbon domain-containing protein</fullName>
    </recommendedName>
</protein>
<gene>
    <name evidence="2" type="ORF">QF025_003119</name>
</gene>
<evidence type="ECO:0000313" key="2">
    <source>
        <dbReference type="EMBL" id="MDR6204399.1"/>
    </source>
</evidence>
<evidence type="ECO:0008006" key="4">
    <source>
        <dbReference type="Google" id="ProtNLM"/>
    </source>
</evidence>
<proteinExistence type="predicted"/>
<dbReference type="RefSeq" id="WP_310032196.1">
    <property type="nucleotide sequence ID" value="NZ_JAVIZN010000002.1"/>
</dbReference>
<name>A0ABD5CGP7_9BURK</name>
<sequence>MSTQTLAGHQFPTPCNRCGGALYRQLEHCPYCGAFHPLDDDASTRNALHESRPKTLNTLNMSTLHDSFTVPTFSEPDFPGGALHAGLNFAPVASLQTAPSPLVAPDTSLLPVTETGEVVQRAGLRVRHVVVASVAVVAAGLAYVGYALLSESRDLHGNGDQALESAQDARTATGTIARYSPDQAANTGVGAVPGKPISAGAIRSTTEALPAAVPIAIPSTKPATPQFRDAGQALQAARTAFAANDLSAAQAALAAVQLLQPDSIEAQTLAARLKPLTARRDAALLAAQMCADQQSWPCAHEHSDEALALDSGSDAAKTILERVIRETGWAPLNSQTTSSAKTVRHTTN</sequence>